<evidence type="ECO:0000313" key="1">
    <source>
        <dbReference type="EMBL" id="QHS94061.1"/>
    </source>
</evidence>
<accession>A0A6C0BQK1</accession>
<protein>
    <submittedName>
        <fullName evidence="1">Uncharacterized protein</fullName>
    </submittedName>
</protein>
<organism evidence="1">
    <name type="scientific">viral metagenome</name>
    <dbReference type="NCBI Taxonomy" id="1070528"/>
    <lineage>
        <taxon>unclassified sequences</taxon>
        <taxon>metagenomes</taxon>
        <taxon>organismal metagenomes</taxon>
    </lineage>
</organism>
<reference evidence="1" key="1">
    <citation type="journal article" date="2020" name="Nature">
        <title>Giant virus diversity and host interactions through global metagenomics.</title>
        <authorList>
            <person name="Schulz F."/>
            <person name="Roux S."/>
            <person name="Paez-Espino D."/>
            <person name="Jungbluth S."/>
            <person name="Walsh D.A."/>
            <person name="Denef V.J."/>
            <person name="McMahon K.D."/>
            <person name="Konstantinidis K.T."/>
            <person name="Eloe-Fadrosh E.A."/>
            <person name="Kyrpides N.C."/>
            <person name="Woyke T."/>
        </authorList>
    </citation>
    <scope>NUCLEOTIDE SEQUENCE</scope>
    <source>
        <strain evidence="1">GVMAG-M-3300018416-26</strain>
    </source>
</reference>
<sequence length="375" mass="44604">MKDIEYSLRLNNVTEICYHVVNYVCKNKIKDLARFYINQFSSFYITSNIHVIFGIWNRLRRISYIINNSSDKDLKTLFNNRSIRINICELFVILSQINRSANLIQFRKPRQQIETLEYPNKFTFRSPDGNITIVDDFLSNMNIPYHKVEIFKHLVYICNTSKKKNGICTTINSILNDKDLIYHLEAHHQNIYTILFQLCKSLCVHNRLPLCKILENMFNLYNNSKICDTHRFNLLLMCFDYAFCDEVSLKYECTNKYIKPIIIQTAIKIDYIYSENQKDYPKICLHGNIKDNIKNNKIISKKDEKTQMKDIAKTDDEIFYKVVLFSTPLICKNRQKPFVTPYRYDRSLSKIVNITELKTNKLKYHIKKNDESFIC</sequence>
<name>A0A6C0BQK1_9ZZZZ</name>
<dbReference type="EMBL" id="MN739215">
    <property type="protein sequence ID" value="QHS94061.1"/>
    <property type="molecule type" value="Genomic_DNA"/>
</dbReference>
<proteinExistence type="predicted"/>
<dbReference type="AlphaFoldDB" id="A0A6C0BQK1"/>